<accession>A0A8I0N185</accession>
<evidence type="ECO:0000313" key="5">
    <source>
        <dbReference type="EMBL" id="MBE0349107.1"/>
    </source>
</evidence>
<proteinExistence type="inferred from homology"/>
<comment type="similarity">
    <text evidence="1">Belongs to the bacterial solute-binding protein 3 family.</text>
</comment>
<gene>
    <name evidence="5" type="ORF">PPEP_b1029</name>
</gene>
<dbReference type="RefSeq" id="WP_167508283.1">
    <property type="nucleotide sequence ID" value="NZ_AQHF01000034.1"/>
</dbReference>
<comment type="caution">
    <text evidence="5">The sequence shown here is derived from an EMBL/GenBank/DDBJ whole genome shotgun (WGS) entry which is preliminary data.</text>
</comment>
<dbReference type="PANTHER" id="PTHR35936:SF25">
    <property type="entry name" value="ABC TRANSPORTER SUBSTRATE-BINDING PROTEIN"/>
    <property type="match status" value="1"/>
</dbReference>
<evidence type="ECO:0000313" key="6">
    <source>
        <dbReference type="Proteomes" id="UP000660708"/>
    </source>
</evidence>
<evidence type="ECO:0000259" key="4">
    <source>
        <dbReference type="SMART" id="SM00062"/>
    </source>
</evidence>
<reference evidence="5 6" key="1">
    <citation type="submission" date="2015-06" db="EMBL/GenBank/DDBJ databases">
        <title>Genome sequence of Pseudoalteromonas peptidolytica.</title>
        <authorList>
            <person name="Xie B.-B."/>
            <person name="Rong J.-C."/>
            <person name="Qin Q.-L."/>
            <person name="Zhang Y.-Z."/>
        </authorList>
    </citation>
    <scope>NUCLEOTIDE SEQUENCE [LARGE SCALE GENOMIC DNA]</scope>
    <source>
        <strain evidence="5 6">F12-50-A1</strain>
    </source>
</reference>
<name>A0A8I0N185_9GAMM</name>
<feature type="signal peptide" evidence="3">
    <location>
        <begin position="1"/>
        <end position="19"/>
    </location>
</feature>
<evidence type="ECO:0000256" key="2">
    <source>
        <dbReference type="ARBA" id="ARBA00022729"/>
    </source>
</evidence>
<feature type="chain" id="PRO_5034278484" evidence="3">
    <location>
        <begin position="20"/>
        <end position="254"/>
    </location>
</feature>
<dbReference type="SUPFAM" id="SSF53850">
    <property type="entry name" value="Periplasmic binding protein-like II"/>
    <property type="match status" value="1"/>
</dbReference>
<evidence type="ECO:0000256" key="3">
    <source>
        <dbReference type="SAM" id="SignalP"/>
    </source>
</evidence>
<keyword evidence="6" id="KW-1185">Reference proteome</keyword>
<protein>
    <submittedName>
        <fullName evidence="5">Polar amino acid transport system substrate-binding protein</fullName>
    </submittedName>
</protein>
<dbReference type="SMART" id="SM00062">
    <property type="entry name" value="PBPb"/>
    <property type="match status" value="1"/>
</dbReference>
<organism evidence="5 6">
    <name type="scientific">Pseudoalteromonas peptidolytica F12-50-A1</name>
    <dbReference type="NCBI Taxonomy" id="1315280"/>
    <lineage>
        <taxon>Bacteria</taxon>
        <taxon>Pseudomonadati</taxon>
        <taxon>Pseudomonadota</taxon>
        <taxon>Gammaproteobacteria</taxon>
        <taxon>Alteromonadales</taxon>
        <taxon>Pseudoalteromonadaceae</taxon>
        <taxon>Pseudoalteromonas</taxon>
    </lineage>
</organism>
<dbReference type="Gene3D" id="3.40.190.10">
    <property type="entry name" value="Periplasmic binding protein-like II"/>
    <property type="match status" value="2"/>
</dbReference>
<feature type="domain" description="Solute-binding protein family 3/N-terminal" evidence="4">
    <location>
        <begin position="25"/>
        <end position="244"/>
    </location>
</feature>
<dbReference type="AlphaFoldDB" id="A0A8I0N185"/>
<dbReference type="InterPro" id="IPR001638">
    <property type="entry name" value="Solute-binding_3/MltF_N"/>
</dbReference>
<dbReference type="Proteomes" id="UP000660708">
    <property type="component" value="Unassembled WGS sequence"/>
</dbReference>
<dbReference type="Pfam" id="PF00497">
    <property type="entry name" value="SBP_bac_3"/>
    <property type="match status" value="1"/>
</dbReference>
<dbReference type="PANTHER" id="PTHR35936">
    <property type="entry name" value="MEMBRANE-BOUND LYTIC MUREIN TRANSGLYCOSYLASE F"/>
    <property type="match status" value="1"/>
</dbReference>
<dbReference type="EMBL" id="AQHF01000034">
    <property type="protein sequence ID" value="MBE0349107.1"/>
    <property type="molecule type" value="Genomic_DNA"/>
</dbReference>
<keyword evidence="2 3" id="KW-0732">Signal</keyword>
<evidence type="ECO:0000256" key="1">
    <source>
        <dbReference type="ARBA" id="ARBA00010333"/>
    </source>
</evidence>
<sequence length="254" mass="29156">MRIRLIYLVFLFTLTSIQAQPKITKLTGGHNAWPPYIEENGKGLINDIVSAAFRAQGIEFEIKTAPFSRIVMMVEDRQIDLVVALWTTEERRKSFLFSAPYFYNELVLVSKKTNSIDYQGLESLRYRSVATVRGYGYHVLLDSIDELDIIDVLNLHTCLELVNKGRAEVAIADYLAFEYERSKKLEYNQLQAYHPALIYWPLHIGVSMLHPNADQIIKRFNLGLAQIQGSGEYNKILSTYIEDNRFKVALSTVP</sequence>